<reference evidence="2" key="1">
    <citation type="submission" date="2020-08" db="EMBL/GenBank/DDBJ databases">
        <title>Multicomponent nature underlies the extraordinary mechanical properties of spider dragline silk.</title>
        <authorList>
            <person name="Kono N."/>
            <person name="Nakamura H."/>
            <person name="Mori M."/>
            <person name="Yoshida Y."/>
            <person name="Ohtoshi R."/>
            <person name="Malay A.D."/>
            <person name="Moran D.A.P."/>
            <person name="Tomita M."/>
            <person name="Numata K."/>
            <person name="Arakawa K."/>
        </authorList>
    </citation>
    <scope>NUCLEOTIDE SEQUENCE</scope>
</reference>
<gene>
    <name evidence="2" type="ORF">NPIL_489671</name>
</gene>
<evidence type="ECO:0000256" key="1">
    <source>
        <dbReference type="SAM" id="MobiDB-lite"/>
    </source>
</evidence>
<evidence type="ECO:0000313" key="2">
    <source>
        <dbReference type="EMBL" id="GFS96093.1"/>
    </source>
</evidence>
<sequence length="93" mass="10328">MSSGSQRKTEVSDSCDVMPPDRSVYHPAPGRPRVLKTGKRGRPGKKYAQVLIITDCFETSLNVQEALAGPNKIAWENAMKEEHNALIKKMHGH</sequence>
<dbReference type="AlphaFoldDB" id="A0A8X6TDI2"/>
<keyword evidence="3" id="KW-1185">Reference proteome</keyword>
<name>A0A8X6TDI2_NEPPI</name>
<organism evidence="2 3">
    <name type="scientific">Nephila pilipes</name>
    <name type="common">Giant wood spider</name>
    <name type="synonym">Nephila maculata</name>
    <dbReference type="NCBI Taxonomy" id="299642"/>
    <lineage>
        <taxon>Eukaryota</taxon>
        <taxon>Metazoa</taxon>
        <taxon>Ecdysozoa</taxon>
        <taxon>Arthropoda</taxon>
        <taxon>Chelicerata</taxon>
        <taxon>Arachnida</taxon>
        <taxon>Araneae</taxon>
        <taxon>Araneomorphae</taxon>
        <taxon>Entelegynae</taxon>
        <taxon>Araneoidea</taxon>
        <taxon>Nephilidae</taxon>
        <taxon>Nephila</taxon>
    </lineage>
</organism>
<evidence type="ECO:0000313" key="3">
    <source>
        <dbReference type="Proteomes" id="UP000887013"/>
    </source>
</evidence>
<comment type="caution">
    <text evidence="2">The sequence shown here is derived from an EMBL/GenBank/DDBJ whole genome shotgun (WGS) entry which is preliminary data.</text>
</comment>
<dbReference type="OrthoDB" id="8064578at2759"/>
<feature type="compositionally biased region" description="Basic residues" evidence="1">
    <location>
        <begin position="33"/>
        <end position="42"/>
    </location>
</feature>
<feature type="region of interest" description="Disordered" evidence="1">
    <location>
        <begin position="1"/>
        <end position="42"/>
    </location>
</feature>
<dbReference type="EMBL" id="BMAW01100646">
    <property type="protein sequence ID" value="GFS96093.1"/>
    <property type="molecule type" value="Genomic_DNA"/>
</dbReference>
<proteinExistence type="predicted"/>
<protein>
    <submittedName>
        <fullName evidence="2">Uncharacterized protein</fullName>
    </submittedName>
</protein>
<accession>A0A8X6TDI2</accession>
<dbReference type="Proteomes" id="UP000887013">
    <property type="component" value="Unassembled WGS sequence"/>
</dbReference>